<dbReference type="AlphaFoldDB" id="A0AAX4HKF5"/>
<gene>
    <name evidence="2" type="ORF">SOO65_13430</name>
</gene>
<dbReference type="KEGG" id="psti:SOO65_13430"/>
<evidence type="ECO:0000313" key="3">
    <source>
        <dbReference type="Proteomes" id="UP001324634"/>
    </source>
</evidence>
<evidence type="ECO:0000256" key="1">
    <source>
        <dbReference type="SAM" id="SignalP"/>
    </source>
</evidence>
<sequence>MKLIFALSLILVCQFAFANHLPEKQGDLVIRAIRQSLETNDLKCDQNSGYEFRASGLHWKFISEHGLVFIIEGEQPVIKLVAEDGSTEFLLDITTNEDFTIVTKISGQVSNISKSVRNVGTIINPRFEEVTLRTGINKVICQ</sequence>
<accession>A0AAX4HKF5</accession>
<reference evidence="2 3" key="1">
    <citation type="submission" date="2023-11" db="EMBL/GenBank/DDBJ databases">
        <title>Peredibacter starrii A3.12.</title>
        <authorList>
            <person name="Mitchell R.J."/>
        </authorList>
    </citation>
    <scope>NUCLEOTIDE SEQUENCE [LARGE SCALE GENOMIC DNA]</scope>
    <source>
        <strain evidence="2 3">A3.12</strain>
    </source>
</reference>
<keyword evidence="3" id="KW-1185">Reference proteome</keyword>
<dbReference type="Proteomes" id="UP001324634">
    <property type="component" value="Chromosome"/>
</dbReference>
<keyword evidence="1" id="KW-0732">Signal</keyword>
<feature type="signal peptide" evidence="1">
    <location>
        <begin position="1"/>
        <end position="18"/>
    </location>
</feature>
<feature type="chain" id="PRO_5043926409" evidence="1">
    <location>
        <begin position="19"/>
        <end position="142"/>
    </location>
</feature>
<evidence type="ECO:0000313" key="2">
    <source>
        <dbReference type="EMBL" id="WPU63691.1"/>
    </source>
</evidence>
<name>A0AAX4HKF5_9BACT</name>
<proteinExistence type="predicted"/>
<organism evidence="2 3">
    <name type="scientific">Peredibacter starrii</name>
    <dbReference type="NCBI Taxonomy" id="28202"/>
    <lineage>
        <taxon>Bacteria</taxon>
        <taxon>Pseudomonadati</taxon>
        <taxon>Bdellovibrionota</taxon>
        <taxon>Bacteriovoracia</taxon>
        <taxon>Bacteriovoracales</taxon>
        <taxon>Bacteriovoracaceae</taxon>
        <taxon>Peredibacter</taxon>
    </lineage>
</organism>
<protein>
    <submittedName>
        <fullName evidence="2">Uncharacterized protein</fullName>
    </submittedName>
</protein>
<dbReference type="RefSeq" id="WP_321390859.1">
    <property type="nucleotide sequence ID" value="NZ_CP139487.1"/>
</dbReference>
<dbReference type="EMBL" id="CP139487">
    <property type="protein sequence ID" value="WPU63691.1"/>
    <property type="molecule type" value="Genomic_DNA"/>
</dbReference>